<keyword evidence="4" id="KW-0540">Nuclease</keyword>
<dbReference type="Gene3D" id="2.40.50.90">
    <property type="match status" value="1"/>
</dbReference>
<keyword evidence="2" id="KW-0812">Transmembrane</keyword>
<comment type="caution">
    <text evidence="4">The sequence shown here is derived from an EMBL/GenBank/DDBJ whole genome shotgun (WGS) entry which is preliminary data.</text>
</comment>
<dbReference type="RefSeq" id="WP_307637499.1">
    <property type="nucleotide sequence ID" value="NZ_JAUSRR010000006.1"/>
</dbReference>
<dbReference type="EMBL" id="JAUSRR010000006">
    <property type="protein sequence ID" value="MDP9924957.1"/>
    <property type="molecule type" value="Genomic_DNA"/>
</dbReference>
<evidence type="ECO:0000256" key="1">
    <source>
        <dbReference type="SAM" id="MobiDB-lite"/>
    </source>
</evidence>
<evidence type="ECO:0000259" key="3">
    <source>
        <dbReference type="PROSITE" id="PS50830"/>
    </source>
</evidence>
<feature type="domain" description="TNase-like" evidence="3">
    <location>
        <begin position="39"/>
        <end position="180"/>
    </location>
</feature>
<dbReference type="PROSITE" id="PS50830">
    <property type="entry name" value="TNASE_3"/>
    <property type="match status" value="1"/>
</dbReference>
<dbReference type="Pfam" id="PF00565">
    <property type="entry name" value="SNase"/>
    <property type="match status" value="1"/>
</dbReference>
<feature type="transmembrane region" description="Helical" evidence="2">
    <location>
        <begin position="12"/>
        <end position="34"/>
    </location>
</feature>
<dbReference type="InterPro" id="IPR035437">
    <property type="entry name" value="SNase_OB-fold_sf"/>
</dbReference>
<keyword evidence="2" id="KW-1133">Transmembrane helix</keyword>
<evidence type="ECO:0000256" key="2">
    <source>
        <dbReference type="SAM" id="Phobius"/>
    </source>
</evidence>
<keyword evidence="4" id="KW-0378">Hydrolase</keyword>
<sequence>MIATGHFPYRRHVSAGLHLYALAVLAAALGFLPVDTHARTQTCFVVSIHSGDTLTARCGDAASASAWRRVRLQGIEAPKPGQPFAEQARQKMHDMVRLKPANVDCDASTSHARERICRVMVTPDSAPNGPRTLDAGLALLTVGLARWQPAQAQRLSPQERGQYEFAEEEARAKRAGLWKDVRPARP</sequence>
<dbReference type="InterPro" id="IPR016071">
    <property type="entry name" value="Staphylococal_nuclease_OB-fold"/>
</dbReference>
<evidence type="ECO:0000313" key="4">
    <source>
        <dbReference type="EMBL" id="MDP9924957.1"/>
    </source>
</evidence>
<proteinExistence type="predicted"/>
<dbReference type="SMART" id="SM00318">
    <property type="entry name" value="SNc"/>
    <property type="match status" value="1"/>
</dbReference>
<evidence type="ECO:0000313" key="5">
    <source>
        <dbReference type="Proteomes" id="UP001244295"/>
    </source>
</evidence>
<dbReference type="AlphaFoldDB" id="A0AAW8E053"/>
<dbReference type="SUPFAM" id="SSF50199">
    <property type="entry name" value="Staphylococcal nuclease"/>
    <property type="match status" value="1"/>
</dbReference>
<keyword evidence="4" id="KW-0255">Endonuclease</keyword>
<dbReference type="GO" id="GO:0004519">
    <property type="term" value="F:endonuclease activity"/>
    <property type="evidence" value="ECO:0007669"/>
    <property type="project" value="UniProtKB-KW"/>
</dbReference>
<accession>A0AAW8E053</accession>
<feature type="region of interest" description="Disordered" evidence="1">
    <location>
        <begin position="153"/>
        <end position="186"/>
    </location>
</feature>
<protein>
    <submittedName>
        <fullName evidence="4">Endonuclease YncB(Thermonuclease family)</fullName>
    </submittedName>
</protein>
<feature type="compositionally biased region" description="Basic and acidic residues" evidence="1">
    <location>
        <begin position="168"/>
        <end position="186"/>
    </location>
</feature>
<dbReference type="Proteomes" id="UP001244295">
    <property type="component" value="Unassembled WGS sequence"/>
</dbReference>
<name>A0AAW8E053_9BURK</name>
<keyword evidence="2" id="KW-0472">Membrane</keyword>
<reference evidence="4" key="1">
    <citation type="submission" date="2023-07" db="EMBL/GenBank/DDBJ databases">
        <title>Sorghum-associated microbial communities from plants grown in Nebraska, USA.</title>
        <authorList>
            <person name="Schachtman D."/>
        </authorList>
    </citation>
    <scope>NUCLEOTIDE SEQUENCE</scope>
    <source>
        <strain evidence="4">DS2795</strain>
    </source>
</reference>
<organism evidence="4 5">
    <name type="scientific">Variovorax boronicumulans</name>
    <dbReference type="NCBI Taxonomy" id="436515"/>
    <lineage>
        <taxon>Bacteria</taxon>
        <taxon>Pseudomonadati</taxon>
        <taxon>Pseudomonadota</taxon>
        <taxon>Betaproteobacteria</taxon>
        <taxon>Burkholderiales</taxon>
        <taxon>Comamonadaceae</taxon>
        <taxon>Variovorax</taxon>
    </lineage>
</organism>
<gene>
    <name evidence="4" type="ORF">J2W25_003993</name>
</gene>